<sequence length="329" mass="37366">MHVLIVNNTAIPALKYGGTERVIWWLGKALVKAGHQVSYLVAPGSSCPFADVYPFDPSQPFNQQVPKDKGIDIIHLNHGVNETPLLPHLMTMHGNMNEQIPLPVNTVFVSRNHAERFCSESFVCNGIDPDDYGDPALDTVRSYIHFLGDAAWRVKNVQGAIDVSRKAKWPLHVIGGHRFNFNQGIRLTFDTHVHFHGMKGGDEKNHILRHSAAMLFPVRWHEPFGLAITESLYFGCPVFGTPYGSLTEIVTKDVGYLSASKNELAEALQHIDQYDRKRCHERVMDQFTATHMMQQYLQKYEIVLNGHTLNHHPPVLKEIQDEKFLPFRD</sequence>
<dbReference type="SUPFAM" id="SSF53756">
    <property type="entry name" value="UDP-Glycosyltransferase/glycogen phosphorylase"/>
    <property type="match status" value="1"/>
</dbReference>
<proteinExistence type="predicted"/>
<dbReference type="RefSeq" id="WP_353549935.1">
    <property type="nucleotide sequence ID" value="NZ_AP029612.1"/>
</dbReference>
<dbReference type="PANTHER" id="PTHR12526:SF595">
    <property type="entry name" value="BLL5217 PROTEIN"/>
    <property type="match status" value="1"/>
</dbReference>
<name>A0AAT9GG72_9BACT</name>
<dbReference type="EMBL" id="AP029612">
    <property type="protein sequence ID" value="BFG69624.1"/>
    <property type="molecule type" value="Genomic_DNA"/>
</dbReference>
<dbReference type="Pfam" id="PF00534">
    <property type="entry name" value="Glycos_transf_1"/>
    <property type="match status" value="1"/>
</dbReference>
<dbReference type="PANTHER" id="PTHR12526">
    <property type="entry name" value="GLYCOSYLTRANSFERASE"/>
    <property type="match status" value="1"/>
</dbReference>
<reference evidence="2" key="1">
    <citation type="submission" date="2024-02" db="EMBL/GenBank/DDBJ databases">
        <title>Sediminibacterium planktonica sp. nov. and Sediminibacterium longus sp. nov., isolated from surface lake and river water.</title>
        <authorList>
            <person name="Watanabe K."/>
            <person name="Takemine S."/>
            <person name="Ishii Y."/>
            <person name="Ogata Y."/>
            <person name="Shindo C."/>
            <person name="Suda W."/>
        </authorList>
    </citation>
    <scope>NUCLEOTIDE SEQUENCE</scope>
    <source>
        <strain evidence="2">KACHI17</strain>
    </source>
</reference>
<gene>
    <name evidence="2" type="ORF">KACHI17_05050</name>
</gene>
<dbReference type="AlphaFoldDB" id="A0AAT9GG72"/>
<organism evidence="2">
    <name type="scientific">Sediminibacterium sp. KACHI17</name>
    <dbReference type="NCBI Taxonomy" id="1751071"/>
    <lineage>
        <taxon>Bacteria</taxon>
        <taxon>Pseudomonadati</taxon>
        <taxon>Bacteroidota</taxon>
        <taxon>Chitinophagia</taxon>
        <taxon>Chitinophagales</taxon>
        <taxon>Chitinophagaceae</taxon>
        <taxon>Sediminibacterium</taxon>
    </lineage>
</organism>
<evidence type="ECO:0000259" key="1">
    <source>
        <dbReference type="Pfam" id="PF00534"/>
    </source>
</evidence>
<dbReference type="InterPro" id="IPR001296">
    <property type="entry name" value="Glyco_trans_1"/>
</dbReference>
<feature type="domain" description="Glycosyl transferase family 1" evidence="1">
    <location>
        <begin position="146"/>
        <end position="270"/>
    </location>
</feature>
<dbReference type="GO" id="GO:0016757">
    <property type="term" value="F:glycosyltransferase activity"/>
    <property type="evidence" value="ECO:0007669"/>
    <property type="project" value="InterPro"/>
</dbReference>
<evidence type="ECO:0000313" key="2">
    <source>
        <dbReference type="EMBL" id="BFG69624.1"/>
    </source>
</evidence>
<dbReference type="Gene3D" id="3.40.50.2000">
    <property type="entry name" value="Glycogen Phosphorylase B"/>
    <property type="match status" value="2"/>
</dbReference>
<accession>A0AAT9GG72</accession>
<protein>
    <submittedName>
        <fullName evidence="2">Glycosyltransferase family 4 protein</fullName>
    </submittedName>
</protein>